<evidence type="ECO:0000313" key="2">
    <source>
        <dbReference type="EMBL" id="ADI17753.1"/>
    </source>
</evidence>
<protein>
    <submittedName>
        <fullName evidence="2">Glycine/d-amino acid oxidases (Deaminating)</fullName>
    </submittedName>
</protein>
<feature type="domain" description="FAD dependent oxidoreductase" evidence="1">
    <location>
        <begin position="30"/>
        <end position="382"/>
    </location>
</feature>
<dbReference type="Gene3D" id="3.50.50.60">
    <property type="entry name" value="FAD/NAD(P)-binding domain"/>
    <property type="match status" value="1"/>
</dbReference>
<organism evidence="2">
    <name type="scientific">uncultured nuHF1 cluster bacterium HF0130_31E21</name>
    <dbReference type="NCBI Taxonomy" id="710728"/>
    <lineage>
        <taxon>Bacteria</taxon>
        <taxon>environmental samples</taxon>
    </lineage>
</organism>
<sequence>MSQHVKETPYWWEAAPLPECVETPVQKTCDVAIVGAGFAGLTAALILARAGRSVQVFDKQRPGEGASSRNGGIVSGNIKMAFSDMVSTFGEATAKAIYSEGVAARQDVARFIQDENIDCGFKMTGRFTGAYRPKHYERLSREAEFLNRHLDLAAEVVPRAEQHREVNTDLYYCGIVLHDIGGLHPGLFHRGILDRVLDASVTVHGETAVEGFVRESDGFQLNTLRGRTKARDLLVCTNGYTGGSTPWLRRRVVPIPSQIIATESLPTETMARLMPKGRMLGETRNIYHYYRPSPDGNCIIFGGRAGAGTDDPEKKFRHLHNGLVEVFPDLKDAGITHSWSGYTGYTFDFLPKSVVQDGVHYAAGFCGSGVVWARWFAKKSAYRIVGNSSGAESAFDGRPFQTRMLYNGNPWFLPLIIAWYGWKDRLGV</sequence>
<evidence type="ECO:0000259" key="1">
    <source>
        <dbReference type="Pfam" id="PF01266"/>
    </source>
</evidence>
<dbReference type="InterPro" id="IPR036188">
    <property type="entry name" value="FAD/NAD-bd_sf"/>
</dbReference>
<dbReference type="Gene3D" id="3.30.9.10">
    <property type="entry name" value="D-Amino Acid Oxidase, subunit A, domain 2"/>
    <property type="match status" value="1"/>
</dbReference>
<dbReference type="PANTHER" id="PTHR13847">
    <property type="entry name" value="SARCOSINE DEHYDROGENASE-RELATED"/>
    <property type="match status" value="1"/>
</dbReference>
<dbReference type="SUPFAM" id="SSF51905">
    <property type="entry name" value="FAD/NAD(P)-binding domain"/>
    <property type="match status" value="1"/>
</dbReference>
<dbReference type="GO" id="GO:0005737">
    <property type="term" value="C:cytoplasm"/>
    <property type="evidence" value="ECO:0007669"/>
    <property type="project" value="TreeGrafter"/>
</dbReference>
<dbReference type="InterPro" id="IPR006076">
    <property type="entry name" value="FAD-dep_OxRdtase"/>
</dbReference>
<reference evidence="2" key="1">
    <citation type="journal article" date="2011" name="Environ. Microbiol.">
        <title>Time-series analyses of Monterey Bay coastal microbial picoplankton using a 'genome proxy' microarray.</title>
        <authorList>
            <person name="Rich V.I."/>
            <person name="Pham V.D."/>
            <person name="Eppley J."/>
            <person name="Shi Y."/>
            <person name="DeLong E.F."/>
        </authorList>
    </citation>
    <scope>NUCLEOTIDE SEQUENCE</scope>
</reference>
<dbReference type="AlphaFoldDB" id="E0XTL2"/>
<dbReference type="EMBL" id="GU474873">
    <property type="protein sequence ID" value="ADI17753.1"/>
    <property type="molecule type" value="Genomic_DNA"/>
</dbReference>
<accession>E0XTL2</accession>
<name>E0XTL2_9BACT</name>
<proteinExistence type="predicted"/>
<dbReference type="PANTHER" id="PTHR13847:SF281">
    <property type="entry name" value="FAD DEPENDENT OXIDOREDUCTASE DOMAIN-CONTAINING PROTEIN"/>
    <property type="match status" value="1"/>
</dbReference>
<dbReference type="Pfam" id="PF01266">
    <property type="entry name" value="DAO"/>
    <property type="match status" value="1"/>
</dbReference>